<evidence type="ECO:0000313" key="2">
    <source>
        <dbReference type="Proteomes" id="UP001055879"/>
    </source>
</evidence>
<keyword evidence="2" id="KW-1185">Reference proteome</keyword>
<evidence type="ECO:0000313" key="1">
    <source>
        <dbReference type="EMBL" id="KAI3734680.1"/>
    </source>
</evidence>
<dbReference type="EMBL" id="CM042050">
    <property type="protein sequence ID" value="KAI3734680.1"/>
    <property type="molecule type" value="Genomic_DNA"/>
</dbReference>
<comment type="caution">
    <text evidence="1">The sequence shown here is derived from an EMBL/GenBank/DDBJ whole genome shotgun (WGS) entry which is preliminary data.</text>
</comment>
<accession>A0ACB9CK75</accession>
<organism evidence="1 2">
    <name type="scientific">Arctium lappa</name>
    <name type="common">Greater burdock</name>
    <name type="synonym">Lappa major</name>
    <dbReference type="NCBI Taxonomy" id="4217"/>
    <lineage>
        <taxon>Eukaryota</taxon>
        <taxon>Viridiplantae</taxon>
        <taxon>Streptophyta</taxon>
        <taxon>Embryophyta</taxon>
        <taxon>Tracheophyta</taxon>
        <taxon>Spermatophyta</taxon>
        <taxon>Magnoliopsida</taxon>
        <taxon>eudicotyledons</taxon>
        <taxon>Gunneridae</taxon>
        <taxon>Pentapetalae</taxon>
        <taxon>asterids</taxon>
        <taxon>campanulids</taxon>
        <taxon>Asterales</taxon>
        <taxon>Asteraceae</taxon>
        <taxon>Carduoideae</taxon>
        <taxon>Cardueae</taxon>
        <taxon>Arctiinae</taxon>
        <taxon>Arctium</taxon>
    </lineage>
</organism>
<proteinExistence type="predicted"/>
<protein>
    <submittedName>
        <fullName evidence="1">Uncharacterized protein</fullName>
    </submittedName>
</protein>
<name>A0ACB9CK75_ARCLA</name>
<dbReference type="Proteomes" id="UP001055879">
    <property type="component" value="Linkage Group LG04"/>
</dbReference>
<sequence length="142" mass="16073">MYTMHLLFRLPNWSKLCHLPILESQFICRKNIYPFREGFKRNKYKDVITPSTTCDAESETRCSWPLLLVNKQAVGTCVASGPDSDLQAFSHNPAHSSIAPLAFDSVAIVIQPSTRGTVDSHNWSSRLVEKPVARSYRALDYD</sequence>
<gene>
    <name evidence="1" type="ORF">L6452_14155</name>
</gene>
<reference evidence="2" key="1">
    <citation type="journal article" date="2022" name="Mol. Ecol. Resour.">
        <title>The genomes of chicory, endive, great burdock and yacon provide insights into Asteraceae palaeo-polyploidization history and plant inulin production.</title>
        <authorList>
            <person name="Fan W."/>
            <person name="Wang S."/>
            <person name="Wang H."/>
            <person name="Wang A."/>
            <person name="Jiang F."/>
            <person name="Liu H."/>
            <person name="Zhao H."/>
            <person name="Xu D."/>
            <person name="Zhang Y."/>
        </authorList>
    </citation>
    <scope>NUCLEOTIDE SEQUENCE [LARGE SCALE GENOMIC DNA]</scope>
    <source>
        <strain evidence="2">cv. Niubang</strain>
    </source>
</reference>
<reference evidence="1 2" key="2">
    <citation type="journal article" date="2022" name="Mol. Ecol. Resour.">
        <title>The genomes of chicory, endive, great burdock and yacon provide insights into Asteraceae paleo-polyploidization history and plant inulin production.</title>
        <authorList>
            <person name="Fan W."/>
            <person name="Wang S."/>
            <person name="Wang H."/>
            <person name="Wang A."/>
            <person name="Jiang F."/>
            <person name="Liu H."/>
            <person name="Zhao H."/>
            <person name="Xu D."/>
            <person name="Zhang Y."/>
        </authorList>
    </citation>
    <scope>NUCLEOTIDE SEQUENCE [LARGE SCALE GENOMIC DNA]</scope>
    <source>
        <strain evidence="2">cv. Niubang</strain>
    </source>
</reference>